<dbReference type="EMBL" id="BK059101">
    <property type="protein sequence ID" value="DAE29955.1"/>
    <property type="molecule type" value="Genomic_DNA"/>
</dbReference>
<evidence type="ECO:0000313" key="1">
    <source>
        <dbReference type="EMBL" id="DAE29955.1"/>
    </source>
</evidence>
<accession>A0A8S5RFL8</accession>
<reference evidence="1" key="1">
    <citation type="journal article" date="2021" name="Proc. Natl. Acad. Sci. U.S.A.">
        <title>A Catalog of Tens of Thousands of Viruses from Human Metagenomes Reveals Hidden Associations with Chronic Diseases.</title>
        <authorList>
            <person name="Tisza M.J."/>
            <person name="Buck C.B."/>
        </authorList>
    </citation>
    <scope>NUCLEOTIDE SEQUENCE</scope>
    <source>
        <strain evidence="1">CtE0n6</strain>
    </source>
</reference>
<name>A0A8S5RFL8_9VIRU</name>
<organism evidence="1">
    <name type="scientific">virus sp. ctE0n6</name>
    <dbReference type="NCBI Taxonomy" id="2827985"/>
    <lineage>
        <taxon>Viruses</taxon>
    </lineage>
</organism>
<protein>
    <submittedName>
        <fullName evidence="1">Uncharacterized protein</fullName>
    </submittedName>
</protein>
<sequence>MKEGKFLILSDCSECTFRNGYYCDFERKNIAKEDMIKYIYGSFPNWCKLKDY</sequence>
<proteinExistence type="predicted"/>